<reference evidence="6 7" key="1">
    <citation type="journal article" date="2009" name="Environ. Microbiol.">
        <title>Genome sequence of Desulfobacterium autotrophicum HRM2, a marine sulfate reducer oxidizing organic carbon completely to carbon dioxide.</title>
        <authorList>
            <person name="Strittmatter A.W."/>
            <person name="Liesegang H."/>
            <person name="Rabus R."/>
            <person name="Decker I."/>
            <person name="Amann J."/>
            <person name="Andres S."/>
            <person name="Henne A."/>
            <person name="Fricke W.F."/>
            <person name="Martinez-Arias R."/>
            <person name="Bartels D."/>
            <person name="Goesmann A."/>
            <person name="Krause L."/>
            <person name="Puehler A."/>
            <person name="Klenk H.P."/>
            <person name="Richter M."/>
            <person name="Schuler M."/>
            <person name="Gloeckner F.O."/>
            <person name="Meyerdierks A."/>
            <person name="Gottschalk G."/>
            <person name="Amann R."/>
        </authorList>
    </citation>
    <scope>NUCLEOTIDE SEQUENCE [LARGE SCALE GENOMIC DNA]</scope>
    <source>
        <strain evidence="7">ATCC 43914 / DSM 3382 / HRM2</strain>
    </source>
</reference>
<gene>
    <name evidence="6" type="ordered locus">HRM2_38140</name>
</gene>
<keyword evidence="1 4" id="KW-0597">Phosphoprotein</keyword>
<dbReference type="PROSITE" id="PS50110">
    <property type="entry name" value="RESPONSE_REGULATORY"/>
    <property type="match status" value="1"/>
</dbReference>
<dbReference type="GO" id="GO:0032993">
    <property type="term" value="C:protein-DNA complex"/>
    <property type="evidence" value="ECO:0007669"/>
    <property type="project" value="TreeGrafter"/>
</dbReference>
<dbReference type="OrthoDB" id="9788090at2"/>
<dbReference type="EMBL" id="CP001087">
    <property type="protein sequence ID" value="ACN16872.1"/>
    <property type="molecule type" value="Genomic_DNA"/>
</dbReference>
<dbReference type="GO" id="GO:0006355">
    <property type="term" value="P:regulation of DNA-templated transcription"/>
    <property type="evidence" value="ECO:0007669"/>
    <property type="project" value="TreeGrafter"/>
</dbReference>
<evidence type="ECO:0000313" key="6">
    <source>
        <dbReference type="EMBL" id="ACN16872.1"/>
    </source>
</evidence>
<dbReference type="HOGENOM" id="CLU_000445_69_8_7"/>
<evidence type="ECO:0000256" key="4">
    <source>
        <dbReference type="PROSITE-ProRule" id="PRU00169"/>
    </source>
</evidence>
<dbReference type="GO" id="GO:0000976">
    <property type="term" value="F:transcription cis-regulatory region binding"/>
    <property type="evidence" value="ECO:0007669"/>
    <property type="project" value="TreeGrafter"/>
</dbReference>
<feature type="domain" description="Response regulatory" evidence="5">
    <location>
        <begin position="2"/>
        <end position="116"/>
    </location>
</feature>
<keyword evidence="7" id="KW-1185">Reference proteome</keyword>
<dbReference type="InterPro" id="IPR011006">
    <property type="entry name" value="CheY-like_superfamily"/>
</dbReference>
<dbReference type="RefSeq" id="WP_015905618.1">
    <property type="nucleotide sequence ID" value="NC_012108.1"/>
</dbReference>
<evidence type="ECO:0000259" key="5">
    <source>
        <dbReference type="PROSITE" id="PS50110"/>
    </source>
</evidence>
<name>C0QAT9_DESAH</name>
<dbReference type="GO" id="GO:0000156">
    <property type="term" value="F:phosphorelay response regulator activity"/>
    <property type="evidence" value="ECO:0007669"/>
    <property type="project" value="TreeGrafter"/>
</dbReference>
<dbReference type="GO" id="GO:0005829">
    <property type="term" value="C:cytosol"/>
    <property type="evidence" value="ECO:0007669"/>
    <property type="project" value="TreeGrafter"/>
</dbReference>
<dbReference type="AlphaFoldDB" id="C0QAT9"/>
<dbReference type="STRING" id="177437.HRM2_38140"/>
<keyword evidence="3" id="KW-0238">DNA-binding</keyword>
<dbReference type="PANTHER" id="PTHR48111:SF40">
    <property type="entry name" value="PHOSPHATE REGULON TRANSCRIPTIONAL REGULATORY PROTEIN PHOB"/>
    <property type="match status" value="1"/>
</dbReference>
<sequence>MNVLLVDDEDQFRTAVARQLTVRGYTVHEAGTGEQGIAIAQETRLDLVILDMRLPGINGTATLKEIKRISPLTEVIMLTGQATVKAAMEAITLGAFDYMTKPMGIDELIYKMEDAYKKRQLATQKIKATGPLDKKQ</sequence>
<dbReference type="InterPro" id="IPR039420">
    <property type="entry name" value="WalR-like"/>
</dbReference>
<proteinExistence type="predicted"/>
<accession>C0QAT9</accession>
<evidence type="ECO:0000256" key="2">
    <source>
        <dbReference type="ARBA" id="ARBA00023012"/>
    </source>
</evidence>
<dbReference type="InterPro" id="IPR001789">
    <property type="entry name" value="Sig_transdc_resp-reg_receiver"/>
</dbReference>
<protein>
    <submittedName>
        <fullName evidence="6">Two-component system response regulator (Ntr family protein)</fullName>
    </submittedName>
</protein>
<dbReference type="SMART" id="SM00448">
    <property type="entry name" value="REC"/>
    <property type="match status" value="1"/>
</dbReference>
<dbReference type="eggNOG" id="COG2204">
    <property type="taxonomic scope" value="Bacteria"/>
</dbReference>
<evidence type="ECO:0000256" key="1">
    <source>
        <dbReference type="ARBA" id="ARBA00022553"/>
    </source>
</evidence>
<organism evidence="6 7">
    <name type="scientific">Desulforapulum autotrophicum (strain ATCC 43914 / DSM 3382 / VKM B-1955 / HRM2)</name>
    <name type="common">Desulfobacterium autotrophicum</name>
    <dbReference type="NCBI Taxonomy" id="177437"/>
    <lineage>
        <taxon>Bacteria</taxon>
        <taxon>Pseudomonadati</taxon>
        <taxon>Thermodesulfobacteriota</taxon>
        <taxon>Desulfobacteria</taxon>
        <taxon>Desulfobacterales</taxon>
        <taxon>Desulfobacteraceae</taxon>
        <taxon>Desulforapulum</taxon>
    </lineage>
</organism>
<dbReference type="Gene3D" id="3.40.50.2300">
    <property type="match status" value="1"/>
</dbReference>
<feature type="modified residue" description="4-aspartylphosphate" evidence="4">
    <location>
        <position position="51"/>
    </location>
</feature>
<dbReference type="KEGG" id="dat:HRM2_38140"/>
<dbReference type="Proteomes" id="UP000000442">
    <property type="component" value="Chromosome"/>
</dbReference>
<dbReference type="Pfam" id="PF00072">
    <property type="entry name" value="Response_reg"/>
    <property type="match status" value="1"/>
</dbReference>
<evidence type="ECO:0000256" key="3">
    <source>
        <dbReference type="ARBA" id="ARBA00023125"/>
    </source>
</evidence>
<dbReference type="PANTHER" id="PTHR48111">
    <property type="entry name" value="REGULATOR OF RPOS"/>
    <property type="match status" value="1"/>
</dbReference>
<evidence type="ECO:0000313" key="7">
    <source>
        <dbReference type="Proteomes" id="UP000000442"/>
    </source>
</evidence>
<keyword evidence="2" id="KW-0902">Two-component regulatory system</keyword>
<dbReference type="SUPFAM" id="SSF52172">
    <property type="entry name" value="CheY-like"/>
    <property type="match status" value="1"/>
</dbReference>